<feature type="signal peptide" evidence="1">
    <location>
        <begin position="1"/>
        <end position="26"/>
    </location>
</feature>
<reference evidence="5 6" key="1">
    <citation type="submission" date="2023-03" db="EMBL/GenBank/DDBJ databases">
        <title>Paludisphaera mucosa sp. nov. a novel planctomycete from northern fen.</title>
        <authorList>
            <person name="Ivanova A."/>
        </authorList>
    </citation>
    <scope>NUCLEOTIDE SEQUENCE [LARGE SCALE GENOMIC DNA]</scope>
    <source>
        <strain evidence="5 6">Pla2</strain>
    </source>
</reference>
<evidence type="ECO:0000313" key="5">
    <source>
        <dbReference type="EMBL" id="MDG3003569.1"/>
    </source>
</evidence>
<accession>A0ABT6F7Q5</accession>
<keyword evidence="6" id="KW-1185">Reference proteome</keyword>
<dbReference type="InterPro" id="IPR011444">
    <property type="entry name" value="DUF1549"/>
</dbReference>
<evidence type="ECO:0000256" key="1">
    <source>
        <dbReference type="SAM" id="SignalP"/>
    </source>
</evidence>
<feature type="domain" description="DUF1553" evidence="3">
    <location>
        <begin position="721"/>
        <end position="979"/>
    </location>
</feature>
<dbReference type="Proteomes" id="UP001216907">
    <property type="component" value="Unassembled WGS sequence"/>
</dbReference>
<dbReference type="Pfam" id="PF07583">
    <property type="entry name" value="PSCyt2"/>
    <property type="match status" value="1"/>
</dbReference>
<feature type="domain" description="Cytochrome C Planctomycete-type" evidence="4">
    <location>
        <begin position="45"/>
        <end position="101"/>
    </location>
</feature>
<dbReference type="PANTHER" id="PTHR35889">
    <property type="entry name" value="CYCLOINULO-OLIGOSACCHARIDE FRUCTANOTRANSFERASE-RELATED"/>
    <property type="match status" value="1"/>
</dbReference>
<dbReference type="InterPro" id="IPR036909">
    <property type="entry name" value="Cyt_c-like_dom_sf"/>
</dbReference>
<organism evidence="5 6">
    <name type="scientific">Paludisphaera mucosa</name>
    <dbReference type="NCBI Taxonomy" id="3030827"/>
    <lineage>
        <taxon>Bacteria</taxon>
        <taxon>Pseudomonadati</taxon>
        <taxon>Planctomycetota</taxon>
        <taxon>Planctomycetia</taxon>
        <taxon>Isosphaerales</taxon>
        <taxon>Isosphaeraceae</taxon>
        <taxon>Paludisphaera</taxon>
    </lineage>
</organism>
<gene>
    <name evidence="5" type="ORF">PZE19_07305</name>
</gene>
<dbReference type="InterPro" id="IPR011429">
    <property type="entry name" value="Cyt_c_Planctomycete-type"/>
</dbReference>
<sequence length="1034" mass="114956">MRACHLSGMTVALLAATAGLSTAALAADARVEFNRDVRPILSENCYSCHGPDKNQRKAKLRLDDREAAIKDGAIVPGKAEDSELVSRILSTDDQEVMPPREAHKTLSDAQKKILQDWVAQGAEYQAHWAYVAPTRHPLPEVHRKEWVRNPIDAFLLASLEAKGVEPSPEASKRRLIRRLSLDLIGLPPTPEEVLAFEKDADPKAYEKLVDRLLDSPHYGERMAVAWLDLARFTDTVGYHGDQGQRIFPYRDYVIAAFNRNKPFDVFATEQLAGDLLPNPTPEQLVATGFNRLNMMTREGGAQPGEYLAKYAADRVKTVGLTFLGSTLGCAECHDHKYDPFTQRDFYALSAFFADVKQWGVYNDYDYTPNPELKGWSNDHPFPPEVEVENAYLKERQHRLADRLRKIAAKPPEATAFAAWMEGARVFLRESENGWRPLKPVGDEGEKIEALADASLLVTAPAKADPKAKPRAKEAGFRFESPGPGWVSRIRVELLPDAHHGGRITREGADVASVALSATVKPGDGKPKPLRFHLADASLKTPRYFNGDEVPGILAGWKTLAEHVSETHTAVWCLDPPIELKVDQTLAVEIKSPQAGRLRVAFTPFGVGEDGKAVGDLASETRAALLEADAERTPAQVEALRGFYERSTAADPEAWAQVREITKEILACRDGRAFSMVTSAAPPLETRVLPRGDWQNRSGEIVAPEVPRFLPHQSIASDRRLTRLDLARWITAPENPLTARVFMNRLWKQLFGAGLSGVVEDVGAQGEWPVHSELIDWLAVDFREGGWDVKRMVKLLVTSSAYRQDSRTRPELKDRDPGNRWIAFLSPRRLEAEFVRDNALAVAGLLNADVGGPSAFPYQPAGYYANIQFPDRDYFASPGDLQYRRGLYAHWQRTFLHPMLANFDAPAREECTPARNVANTPQQALTLLNDPTFVEAARVLAAGLLGGDGSVDDEARIERLYQRVLARPVEAEERASLVGFLGERRKSFREHPGEAEKLLRVGQAPAPRGIDPVEAAAWTMTCRVVLNLHETITRY</sequence>
<dbReference type="PANTHER" id="PTHR35889:SF3">
    <property type="entry name" value="F-BOX DOMAIN-CONTAINING PROTEIN"/>
    <property type="match status" value="1"/>
</dbReference>
<name>A0ABT6F7Q5_9BACT</name>
<protein>
    <submittedName>
        <fullName evidence="5">PSD1 and planctomycete cytochrome C domain-containing protein</fullName>
    </submittedName>
</protein>
<comment type="caution">
    <text evidence="5">The sequence shown here is derived from an EMBL/GenBank/DDBJ whole genome shotgun (WGS) entry which is preliminary data.</text>
</comment>
<feature type="chain" id="PRO_5045997636" evidence="1">
    <location>
        <begin position="27"/>
        <end position="1034"/>
    </location>
</feature>
<dbReference type="SUPFAM" id="SSF46626">
    <property type="entry name" value="Cytochrome c"/>
    <property type="match status" value="1"/>
</dbReference>
<evidence type="ECO:0000313" key="6">
    <source>
        <dbReference type="Proteomes" id="UP001216907"/>
    </source>
</evidence>
<evidence type="ECO:0000259" key="4">
    <source>
        <dbReference type="Pfam" id="PF07635"/>
    </source>
</evidence>
<keyword evidence="1" id="KW-0732">Signal</keyword>
<dbReference type="Pfam" id="PF07587">
    <property type="entry name" value="PSD1"/>
    <property type="match status" value="1"/>
</dbReference>
<feature type="domain" description="DUF1549" evidence="2">
    <location>
        <begin position="150"/>
        <end position="356"/>
    </location>
</feature>
<evidence type="ECO:0000259" key="3">
    <source>
        <dbReference type="Pfam" id="PF07587"/>
    </source>
</evidence>
<dbReference type="EMBL" id="JARRAG010000001">
    <property type="protein sequence ID" value="MDG3003569.1"/>
    <property type="molecule type" value="Genomic_DNA"/>
</dbReference>
<dbReference type="InterPro" id="IPR022655">
    <property type="entry name" value="DUF1553"/>
</dbReference>
<proteinExistence type="predicted"/>
<evidence type="ECO:0000259" key="2">
    <source>
        <dbReference type="Pfam" id="PF07583"/>
    </source>
</evidence>
<dbReference type="Pfam" id="PF07635">
    <property type="entry name" value="PSCyt1"/>
    <property type="match status" value="1"/>
</dbReference>